<accession>A0A1W6LMS5</accession>
<evidence type="ECO:0000256" key="2">
    <source>
        <dbReference type="ARBA" id="ARBA00022840"/>
    </source>
</evidence>
<dbReference type="Proteomes" id="UP000193334">
    <property type="component" value="Chromosome"/>
</dbReference>
<dbReference type="InterPro" id="IPR027417">
    <property type="entry name" value="P-loop_NTPase"/>
</dbReference>
<dbReference type="InterPro" id="IPR035965">
    <property type="entry name" value="PAS-like_dom_sf"/>
</dbReference>
<evidence type="ECO:0000259" key="8">
    <source>
        <dbReference type="PROSITE" id="PS50112"/>
    </source>
</evidence>
<dbReference type="Gene3D" id="1.10.8.60">
    <property type="match status" value="1"/>
</dbReference>
<evidence type="ECO:0000256" key="3">
    <source>
        <dbReference type="ARBA" id="ARBA00023015"/>
    </source>
</evidence>
<evidence type="ECO:0000256" key="4">
    <source>
        <dbReference type="ARBA" id="ARBA00023125"/>
    </source>
</evidence>
<dbReference type="Pfam" id="PF25601">
    <property type="entry name" value="AAA_lid_14"/>
    <property type="match status" value="1"/>
</dbReference>
<dbReference type="GO" id="GO:0005524">
    <property type="term" value="F:ATP binding"/>
    <property type="evidence" value="ECO:0007669"/>
    <property type="project" value="UniProtKB-KW"/>
</dbReference>
<keyword evidence="3" id="KW-0805">Transcription regulation</keyword>
<gene>
    <name evidence="10" type="primary">zraR_2</name>
    <name evidence="10" type="ORF">STSP1_01472</name>
</gene>
<dbReference type="GO" id="GO:0043565">
    <property type="term" value="F:sequence-specific DNA binding"/>
    <property type="evidence" value="ECO:0007669"/>
    <property type="project" value="InterPro"/>
</dbReference>
<dbReference type="Gene3D" id="1.10.10.60">
    <property type="entry name" value="Homeodomain-like"/>
    <property type="match status" value="1"/>
</dbReference>
<dbReference type="SMART" id="SM00382">
    <property type="entry name" value="AAA"/>
    <property type="match status" value="1"/>
</dbReference>
<dbReference type="InterPro" id="IPR025662">
    <property type="entry name" value="Sigma_54_int_dom_ATP-bd_1"/>
</dbReference>
<dbReference type="KEGG" id="pbp:STSP1_01472"/>
<keyword evidence="5" id="KW-0010">Activator</keyword>
<dbReference type="InterPro" id="IPR058031">
    <property type="entry name" value="AAA_lid_NorR"/>
</dbReference>
<name>A0A1W6LMS5_9BACT</name>
<proteinExistence type="predicted"/>
<dbReference type="Pfam" id="PF13426">
    <property type="entry name" value="PAS_9"/>
    <property type="match status" value="1"/>
</dbReference>
<evidence type="ECO:0000256" key="1">
    <source>
        <dbReference type="ARBA" id="ARBA00022741"/>
    </source>
</evidence>
<dbReference type="PROSITE" id="PS00688">
    <property type="entry name" value="SIGMA54_INTERACT_3"/>
    <property type="match status" value="1"/>
</dbReference>
<dbReference type="GO" id="GO:0006355">
    <property type="term" value="P:regulation of DNA-templated transcription"/>
    <property type="evidence" value="ECO:0007669"/>
    <property type="project" value="InterPro"/>
</dbReference>
<dbReference type="RefSeq" id="WP_085755753.1">
    <property type="nucleotide sequence ID" value="NZ_CP021023.1"/>
</dbReference>
<dbReference type="InterPro" id="IPR000014">
    <property type="entry name" value="PAS"/>
</dbReference>
<evidence type="ECO:0000259" key="9">
    <source>
        <dbReference type="PROSITE" id="PS50113"/>
    </source>
</evidence>
<dbReference type="FunFam" id="3.40.50.300:FF:000006">
    <property type="entry name" value="DNA-binding transcriptional regulator NtrC"/>
    <property type="match status" value="1"/>
</dbReference>
<dbReference type="InterPro" id="IPR003593">
    <property type="entry name" value="AAA+_ATPase"/>
</dbReference>
<evidence type="ECO:0000313" key="10">
    <source>
        <dbReference type="EMBL" id="ARN57077.1"/>
    </source>
</evidence>
<evidence type="ECO:0000313" key="11">
    <source>
        <dbReference type="Proteomes" id="UP000193334"/>
    </source>
</evidence>
<dbReference type="InterPro" id="IPR002078">
    <property type="entry name" value="Sigma_54_int"/>
</dbReference>
<reference evidence="11" key="1">
    <citation type="submission" date="2017-04" db="EMBL/GenBank/DDBJ databases">
        <title>Comparative genomics and description of representatives of a novel lineage of planctomycetes thriving in anoxic sediments.</title>
        <authorList>
            <person name="Spring S."/>
            <person name="Bunk B."/>
            <person name="Sproer C."/>
        </authorList>
    </citation>
    <scope>NUCLEOTIDE SEQUENCE [LARGE SCALE GENOMIC DNA]</scope>
    <source>
        <strain evidence="11">ST-PulAB-D4</strain>
    </source>
</reference>
<evidence type="ECO:0000259" key="7">
    <source>
        <dbReference type="PROSITE" id="PS50045"/>
    </source>
</evidence>
<dbReference type="PANTHER" id="PTHR32071:SF122">
    <property type="entry name" value="SIGMA FACTOR"/>
    <property type="match status" value="1"/>
</dbReference>
<dbReference type="SMART" id="SM00091">
    <property type="entry name" value="PAS"/>
    <property type="match status" value="1"/>
</dbReference>
<dbReference type="Pfam" id="PF00158">
    <property type="entry name" value="Sigma54_activat"/>
    <property type="match status" value="1"/>
</dbReference>
<dbReference type="InterPro" id="IPR009057">
    <property type="entry name" value="Homeodomain-like_sf"/>
</dbReference>
<dbReference type="Gene3D" id="3.30.450.20">
    <property type="entry name" value="PAS domain"/>
    <property type="match status" value="1"/>
</dbReference>
<keyword evidence="11" id="KW-1185">Reference proteome</keyword>
<protein>
    <submittedName>
        <fullName evidence="10">Transcriptional regulatory protein ZraR</fullName>
    </submittedName>
</protein>
<dbReference type="STRING" id="1941349.STSP1_01472"/>
<dbReference type="EMBL" id="CP021023">
    <property type="protein sequence ID" value="ARN57077.1"/>
    <property type="molecule type" value="Genomic_DNA"/>
</dbReference>
<dbReference type="SUPFAM" id="SSF52540">
    <property type="entry name" value="P-loop containing nucleoside triphosphate hydrolases"/>
    <property type="match status" value="1"/>
</dbReference>
<feature type="domain" description="Sigma-54 factor interaction" evidence="7">
    <location>
        <begin position="142"/>
        <end position="371"/>
    </location>
</feature>
<organism evidence="10 11">
    <name type="scientific">Sedimentisphaera salicampi</name>
    <dbReference type="NCBI Taxonomy" id="1941349"/>
    <lineage>
        <taxon>Bacteria</taxon>
        <taxon>Pseudomonadati</taxon>
        <taxon>Planctomycetota</taxon>
        <taxon>Phycisphaerae</taxon>
        <taxon>Sedimentisphaerales</taxon>
        <taxon>Sedimentisphaeraceae</taxon>
        <taxon>Sedimentisphaera</taxon>
    </lineage>
</organism>
<dbReference type="PROSITE" id="PS50112">
    <property type="entry name" value="PAS"/>
    <property type="match status" value="1"/>
</dbReference>
<dbReference type="Pfam" id="PF02954">
    <property type="entry name" value="HTH_8"/>
    <property type="match status" value="1"/>
</dbReference>
<evidence type="ECO:0000256" key="6">
    <source>
        <dbReference type="ARBA" id="ARBA00023163"/>
    </source>
</evidence>
<keyword evidence="2" id="KW-0067">ATP-binding</keyword>
<dbReference type="CDD" id="cd00130">
    <property type="entry name" value="PAS"/>
    <property type="match status" value="1"/>
</dbReference>
<dbReference type="CDD" id="cd00009">
    <property type="entry name" value="AAA"/>
    <property type="match status" value="1"/>
</dbReference>
<dbReference type="FunFam" id="1.10.8.60:FF:000014">
    <property type="entry name" value="DNA-binding transcriptional regulator NtrC"/>
    <property type="match status" value="1"/>
</dbReference>
<dbReference type="AlphaFoldDB" id="A0A1W6LMS5"/>
<dbReference type="InterPro" id="IPR000700">
    <property type="entry name" value="PAS-assoc_C"/>
</dbReference>
<feature type="domain" description="PAS" evidence="8">
    <location>
        <begin position="17"/>
        <end position="54"/>
    </location>
</feature>
<dbReference type="PROSITE" id="PS50045">
    <property type="entry name" value="SIGMA54_INTERACT_4"/>
    <property type="match status" value="1"/>
</dbReference>
<dbReference type="PANTHER" id="PTHR32071">
    <property type="entry name" value="TRANSCRIPTIONAL REGULATORY PROTEIN"/>
    <property type="match status" value="1"/>
</dbReference>
<dbReference type="PROSITE" id="PS00675">
    <property type="entry name" value="SIGMA54_INTERACT_1"/>
    <property type="match status" value="1"/>
</dbReference>
<dbReference type="SUPFAM" id="SSF46689">
    <property type="entry name" value="Homeodomain-like"/>
    <property type="match status" value="1"/>
</dbReference>
<sequence>MANSKRKPAFTACGDAVLDSISDGVFTVDLNWLVCSFNRAAEQITGISREDAVGSFCWDVFRSNMCEAQCALRETLETGKPLINRTGYIVDADGNRIPVSVSTAVLRDENGKIIGGAETFRDLSEIETLRSELKGKCSLGGFISHSSSMCSVMELARAVAGSPSTVLISGETGSGKEVLAKAIHEMGTRSKAPFVAVNCGALPDTLLESELFGYKKGAFTGADTDKPGRFAAAGEGTIFLDEIGEISPAMQVRLLRVLQERCYEPLGSNKTEKTSARVIAATNQDLSKLVEKGSFRQDLYYRINVITLNLPPLRDRKEDIPLLADHFVEKYNCLYGRAVPGITPEVYSAFLNYSWPGNVRELENTIERAFVLCNSKRISLTHLPAGIVGKTDENPKGKSIRMQTDQSEKNAILSAIKRNNGNKTAAAKELGIHKTTLYRKLNKLGIE</sequence>
<evidence type="ECO:0000256" key="5">
    <source>
        <dbReference type="ARBA" id="ARBA00023159"/>
    </source>
</evidence>
<keyword evidence="4" id="KW-0238">DNA-binding</keyword>
<keyword evidence="6" id="KW-0804">Transcription</keyword>
<dbReference type="PROSITE" id="PS50113">
    <property type="entry name" value="PAC"/>
    <property type="match status" value="1"/>
</dbReference>
<dbReference type="NCBIfam" id="TIGR00229">
    <property type="entry name" value="sensory_box"/>
    <property type="match status" value="1"/>
</dbReference>
<keyword evidence="1" id="KW-0547">Nucleotide-binding</keyword>
<dbReference type="PRINTS" id="PR01590">
    <property type="entry name" value="HTHFIS"/>
</dbReference>
<dbReference type="SUPFAM" id="SSF55785">
    <property type="entry name" value="PYP-like sensor domain (PAS domain)"/>
    <property type="match status" value="1"/>
</dbReference>
<dbReference type="Gene3D" id="3.40.50.300">
    <property type="entry name" value="P-loop containing nucleotide triphosphate hydrolases"/>
    <property type="match status" value="1"/>
</dbReference>
<dbReference type="InterPro" id="IPR025944">
    <property type="entry name" value="Sigma_54_int_dom_CS"/>
</dbReference>
<feature type="domain" description="PAC" evidence="9">
    <location>
        <begin position="83"/>
        <end position="135"/>
    </location>
</feature>
<dbReference type="InterPro" id="IPR002197">
    <property type="entry name" value="HTH_Fis"/>
</dbReference>